<keyword evidence="6" id="KW-1185">Reference proteome</keyword>
<organism evidence="5 6">
    <name type="scientific">Planomonospora alba</name>
    <dbReference type="NCBI Taxonomy" id="161354"/>
    <lineage>
        <taxon>Bacteria</taxon>
        <taxon>Bacillati</taxon>
        <taxon>Actinomycetota</taxon>
        <taxon>Actinomycetes</taxon>
        <taxon>Streptosporangiales</taxon>
        <taxon>Streptosporangiaceae</taxon>
        <taxon>Planomonospora</taxon>
    </lineage>
</organism>
<feature type="transmembrane region" description="Helical" evidence="2">
    <location>
        <begin position="572"/>
        <end position="596"/>
    </location>
</feature>
<keyword evidence="2" id="KW-0812">Transmembrane</keyword>
<comment type="caution">
    <text evidence="5">The sequence shown here is derived from an EMBL/GenBank/DDBJ whole genome shotgun (WGS) entry which is preliminary data.</text>
</comment>
<dbReference type="PANTHER" id="PTHR46825">
    <property type="entry name" value="D-ALANYL-D-ALANINE-CARBOXYPEPTIDASE/ENDOPEPTIDASE AMPH"/>
    <property type="match status" value="1"/>
</dbReference>
<name>A0ABP6N8W9_9ACTN</name>
<dbReference type="Gene3D" id="3.40.710.10">
    <property type="entry name" value="DD-peptidase/beta-lactamase superfamily"/>
    <property type="match status" value="1"/>
</dbReference>
<reference evidence="6" key="1">
    <citation type="journal article" date="2019" name="Int. J. Syst. Evol. Microbiol.">
        <title>The Global Catalogue of Microorganisms (GCM) 10K type strain sequencing project: providing services to taxonomists for standard genome sequencing and annotation.</title>
        <authorList>
            <consortium name="The Broad Institute Genomics Platform"/>
            <consortium name="The Broad Institute Genome Sequencing Center for Infectious Disease"/>
            <person name="Wu L."/>
            <person name="Ma J."/>
        </authorList>
    </citation>
    <scope>NUCLEOTIDE SEQUENCE [LARGE SCALE GENOMIC DNA]</scope>
    <source>
        <strain evidence="6">JCM 9373</strain>
    </source>
</reference>
<dbReference type="InterPro" id="IPR012338">
    <property type="entry name" value="Beta-lactam/transpept-like"/>
</dbReference>
<accession>A0ABP6N8W9</accession>
<feature type="domain" description="Beta-lactamase-related" evidence="4">
    <location>
        <begin position="91"/>
        <end position="420"/>
    </location>
</feature>
<keyword evidence="2" id="KW-0472">Membrane</keyword>
<dbReference type="EMBL" id="BAAAUT010000025">
    <property type="protein sequence ID" value="GAA3140312.1"/>
    <property type="molecule type" value="Genomic_DNA"/>
</dbReference>
<evidence type="ECO:0000256" key="2">
    <source>
        <dbReference type="SAM" id="Phobius"/>
    </source>
</evidence>
<dbReference type="Pfam" id="PF00144">
    <property type="entry name" value="Beta-lactamase"/>
    <property type="match status" value="1"/>
</dbReference>
<keyword evidence="2" id="KW-1133">Transmembrane helix</keyword>
<dbReference type="InterPro" id="IPR001466">
    <property type="entry name" value="Beta-lactam-related"/>
</dbReference>
<dbReference type="PANTHER" id="PTHR46825:SF9">
    <property type="entry name" value="BETA-LACTAMASE-RELATED DOMAIN-CONTAINING PROTEIN"/>
    <property type="match status" value="1"/>
</dbReference>
<keyword evidence="3" id="KW-0732">Signal</keyword>
<evidence type="ECO:0000256" key="1">
    <source>
        <dbReference type="SAM" id="MobiDB-lite"/>
    </source>
</evidence>
<dbReference type="Proteomes" id="UP001500320">
    <property type="component" value="Unassembled WGS sequence"/>
</dbReference>
<gene>
    <name evidence="5" type="ORF">GCM10010466_34250</name>
</gene>
<feature type="region of interest" description="Disordered" evidence="1">
    <location>
        <begin position="42"/>
        <end position="75"/>
    </location>
</feature>
<feature type="region of interest" description="Disordered" evidence="1">
    <location>
        <begin position="429"/>
        <end position="448"/>
    </location>
</feature>
<evidence type="ECO:0000259" key="4">
    <source>
        <dbReference type="Pfam" id="PF00144"/>
    </source>
</evidence>
<feature type="compositionally biased region" description="Low complexity" evidence="1">
    <location>
        <begin position="429"/>
        <end position="445"/>
    </location>
</feature>
<feature type="transmembrane region" description="Helical" evidence="2">
    <location>
        <begin position="648"/>
        <end position="665"/>
    </location>
</feature>
<evidence type="ECO:0000256" key="3">
    <source>
        <dbReference type="SAM" id="SignalP"/>
    </source>
</evidence>
<evidence type="ECO:0000313" key="6">
    <source>
        <dbReference type="Proteomes" id="UP001500320"/>
    </source>
</evidence>
<feature type="transmembrane region" description="Helical" evidence="2">
    <location>
        <begin position="616"/>
        <end position="636"/>
    </location>
</feature>
<dbReference type="RefSeq" id="WP_344860580.1">
    <property type="nucleotide sequence ID" value="NZ_BAAAUT010000025.1"/>
</dbReference>
<sequence>MSRPVRSRPSRLARPAAAGLLAACLALPVLAGPAASRARPPAAAAWSTPARPATGTAAAAGPASAASPAPARSLSAPACPAPTARALAGFFDDAVPARLARDRVPGAVVSVVSGARTVFTGGYGLADVARGTAFDPGRSLVRIGSITKLFTWTAVMQQVEAGRLDLDADVNRYLKGFRVPATHPEPVTLRTLMDHTSGFEERAVGIGARTAADVPPLGEYLARHLPARIRPPGEISAYSNHGAALAGHVVAQVTGEPYGAYVRRHLLEPLGMTRSTAAEPVPAPLAADLARSYDSEAVPPRAVPFTFDAMPPDGSVSATAADMANFMIAHLNGGRFRGTAVLSPQTTARMHRRSFSADPRLGGYAHGFMDRTVGGHRVLMHDGSWEGFRSVLLLVPGCDLGMFLSVNGTGGIGAAAELTRAFLDRFAPPRAAAGPAPERSPAAGEAPREGFYAPARHNASTIEKILVLLGPARLRVDGDGTVRFQGERWRPRGGGLYASADGRDHLVAVPGGDGRRYVATDGPAYRLMSAAEGPIVNLAVLAVFTAAALSALAVPLAAVWRRARRRPAAATAAWRAARALACGAALLGLGFLALLAARVLGDTGDFLYGVPPDMRILLAVPLVVLAMTAGAAGYTVRGWAGSGTVARVHQVALFAGLAALAWFLWQWNLIGWRF</sequence>
<proteinExistence type="predicted"/>
<feature type="signal peptide" evidence="3">
    <location>
        <begin position="1"/>
        <end position="31"/>
    </location>
</feature>
<evidence type="ECO:0000313" key="5">
    <source>
        <dbReference type="EMBL" id="GAA3140312.1"/>
    </source>
</evidence>
<protein>
    <recommendedName>
        <fullName evidence="4">Beta-lactamase-related domain-containing protein</fullName>
    </recommendedName>
</protein>
<feature type="transmembrane region" description="Helical" evidence="2">
    <location>
        <begin position="535"/>
        <end position="560"/>
    </location>
</feature>
<dbReference type="InterPro" id="IPR050491">
    <property type="entry name" value="AmpC-like"/>
</dbReference>
<dbReference type="SUPFAM" id="SSF56601">
    <property type="entry name" value="beta-lactamase/transpeptidase-like"/>
    <property type="match status" value="1"/>
</dbReference>
<feature type="chain" id="PRO_5045478297" description="Beta-lactamase-related domain-containing protein" evidence="3">
    <location>
        <begin position="32"/>
        <end position="674"/>
    </location>
</feature>